<organism evidence="6 7">
    <name type="scientific">Clostridium malenominatum</name>
    <dbReference type="NCBI Taxonomy" id="1539"/>
    <lineage>
        <taxon>Bacteria</taxon>
        <taxon>Bacillati</taxon>
        <taxon>Bacillota</taxon>
        <taxon>Clostridia</taxon>
        <taxon>Eubacteriales</taxon>
        <taxon>Clostridiaceae</taxon>
        <taxon>Clostridium</taxon>
    </lineage>
</organism>
<keyword evidence="4" id="KW-0066">ATP synthesis</keyword>
<dbReference type="HAMAP" id="MF_00311">
    <property type="entry name" value="ATP_synth_E_arch"/>
    <property type="match status" value="1"/>
</dbReference>
<comment type="similarity">
    <text evidence="1 4">Belongs to the V-ATPase E subunit family.</text>
</comment>
<keyword evidence="4" id="KW-0375">Hydrogen ion transport</keyword>
<dbReference type="Gene3D" id="1.20.5.620">
    <property type="entry name" value="F1F0 ATP synthase subunit B, membrane domain"/>
    <property type="match status" value="1"/>
</dbReference>
<dbReference type="Proteomes" id="UP001500339">
    <property type="component" value="Unassembled WGS sequence"/>
</dbReference>
<keyword evidence="7" id="KW-1185">Reference proteome</keyword>
<keyword evidence="5" id="KW-0175">Coiled coil</keyword>
<evidence type="ECO:0000256" key="3">
    <source>
        <dbReference type="ARBA" id="ARBA00023065"/>
    </source>
</evidence>
<name>A0ABP3U3X5_9CLOT</name>
<gene>
    <name evidence="4" type="primary">atpE</name>
    <name evidence="6" type="ORF">GCM10008905_12720</name>
</gene>
<proteinExistence type="inferred from homology"/>
<evidence type="ECO:0000313" key="6">
    <source>
        <dbReference type="EMBL" id="GAA0721849.1"/>
    </source>
</evidence>
<evidence type="ECO:0000313" key="7">
    <source>
        <dbReference type="Proteomes" id="UP001500339"/>
    </source>
</evidence>
<keyword evidence="2 4" id="KW-0813">Transport</keyword>
<sequence length="198" mass="22754">MSNLDNMTARIIKECEEKAAEIIGNAKNEERILLERKVAEAEEKKNEILKKAEIEGSNKKERLISNAHLQVRNRKLEAKQEVIQKVYEKALEVLNKLPKDEYLSFVKNRLLTLNIDGDEEIILSSIDNFIDETFLKEINTELNKMGKNGSLKIGEERRNFKGGFILYKNGIELNNTFEGLILSIEDELEPSIIETVFS</sequence>
<dbReference type="SUPFAM" id="SSF160527">
    <property type="entry name" value="V-type ATPase subunit E-like"/>
    <property type="match status" value="1"/>
</dbReference>
<dbReference type="InterPro" id="IPR002842">
    <property type="entry name" value="ATPase_V1_Esu"/>
</dbReference>
<comment type="caution">
    <text evidence="6">The sequence shown here is derived from an EMBL/GenBank/DDBJ whole genome shotgun (WGS) entry which is preliminary data.</text>
</comment>
<dbReference type="Pfam" id="PF01991">
    <property type="entry name" value="vATP-synt_E"/>
    <property type="match status" value="1"/>
</dbReference>
<feature type="coiled-coil region" evidence="5">
    <location>
        <begin position="12"/>
        <end position="51"/>
    </location>
</feature>
<keyword evidence="3 4" id="KW-0406">Ion transport</keyword>
<evidence type="ECO:0000256" key="2">
    <source>
        <dbReference type="ARBA" id="ARBA00022448"/>
    </source>
</evidence>
<reference evidence="7" key="1">
    <citation type="journal article" date="2019" name="Int. J. Syst. Evol. Microbiol.">
        <title>The Global Catalogue of Microorganisms (GCM) 10K type strain sequencing project: providing services to taxonomists for standard genome sequencing and annotation.</title>
        <authorList>
            <consortium name="The Broad Institute Genomics Platform"/>
            <consortium name="The Broad Institute Genome Sequencing Center for Infectious Disease"/>
            <person name="Wu L."/>
            <person name="Ma J."/>
        </authorList>
    </citation>
    <scope>NUCLEOTIDE SEQUENCE [LARGE SCALE GENOMIC DNA]</scope>
    <source>
        <strain evidence="7">JCM 1405</strain>
    </source>
</reference>
<protein>
    <recommendedName>
        <fullName evidence="4">V-type proton ATPase subunit E</fullName>
    </recommendedName>
    <alternativeName>
        <fullName evidence="4">V-ATPase subunit E</fullName>
    </alternativeName>
</protein>
<evidence type="ECO:0000256" key="5">
    <source>
        <dbReference type="SAM" id="Coils"/>
    </source>
</evidence>
<dbReference type="EMBL" id="BAAACF010000001">
    <property type="protein sequence ID" value="GAA0721849.1"/>
    <property type="molecule type" value="Genomic_DNA"/>
</dbReference>
<evidence type="ECO:0000256" key="1">
    <source>
        <dbReference type="ARBA" id="ARBA00005901"/>
    </source>
</evidence>
<comment type="function">
    <text evidence="4">Produces ATP from ADP in the presence of a proton gradient across the membrane.</text>
</comment>
<dbReference type="RefSeq" id="WP_343767923.1">
    <property type="nucleotide sequence ID" value="NZ_BAAACF010000001.1"/>
</dbReference>
<evidence type="ECO:0000256" key="4">
    <source>
        <dbReference type="HAMAP-Rule" id="MF_00311"/>
    </source>
</evidence>
<accession>A0ABP3U3X5</accession>